<evidence type="ECO:0000256" key="2">
    <source>
        <dbReference type="ARBA" id="ARBA00022475"/>
    </source>
</evidence>
<dbReference type="Proteomes" id="UP000619293">
    <property type="component" value="Unassembled WGS sequence"/>
</dbReference>
<dbReference type="GO" id="GO:0016758">
    <property type="term" value="F:hexosyltransferase activity"/>
    <property type="evidence" value="ECO:0007669"/>
    <property type="project" value="InterPro"/>
</dbReference>
<evidence type="ECO:0000313" key="10">
    <source>
        <dbReference type="Proteomes" id="UP000619293"/>
    </source>
</evidence>
<name>A0A8J3K1M5_9ACTN</name>
<feature type="transmembrane region" description="Helical" evidence="8">
    <location>
        <begin position="287"/>
        <end position="320"/>
    </location>
</feature>
<dbReference type="GO" id="GO:0005886">
    <property type="term" value="C:plasma membrane"/>
    <property type="evidence" value="ECO:0007669"/>
    <property type="project" value="UniProtKB-SubCell"/>
</dbReference>
<keyword evidence="6 8" id="KW-0472">Membrane</keyword>
<feature type="transmembrane region" description="Helical" evidence="8">
    <location>
        <begin position="194"/>
        <end position="213"/>
    </location>
</feature>
<dbReference type="EMBL" id="BONG01000026">
    <property type="protein sequence ID" value="GIF90802.1"/>
    <property type="molecule type" value="Genomic_DNA"/>
</dbReference>
<evidence type="ECO:0000256" key="3">
    <source>
        <dbReference type="ARBA" id="ARBA00022679"/>
    </source>
</evidence>
<dbReference type="Pfam" id="PF09594">
    <property type="entry name" value="GT87"/>
    <property type="match status" value="1"/>
</dbReference>
<evidence type="ECO:0000256" key="4">
    <source>
        <dbReference type="ARBA" id="ARBA00022692"/>
    </source>
</evidence>
<reference evidence="9 10" key="1">
    <citation type="submission" date="2021-01" db="EMBL/GenBank/DDBJ databases">
        <title>Whole genome shotgun sequence of Catellatospora chokoriensis NBRC 107358.</title>
        <authorList>
            <person name="Komaki H."/>
            <person name="Tamura T."/>
        </authorList>
    </citation>
    <scope>NUCLEOTIDE SEQUENCE [LARGE SCALE GENOMIC DNA]</scope>
    <source>
        <strain evidence="9 10">NBRC 107358</strain>
    </source>
</reference>
<feature type="transmembrane region" description="Helical" evidence="8">
    <location>
        <begin position="82"/>
        <end position="105"/>
    </location>
</feature>
<dbReference type="InterPro" id="IPR018584">
    <property type="entry name" value="GT87"/>
</dbReference>
<evidence type="ECO:0000313" key="9">
    <source>
        <dbReference type="EMBL" id="GIF90802.1"/>
    </source>
</evidence>
<keyword evidence="3" id="KW-0808">Transferase</keyword>
<proteinExistence type="inferred from homology"/>
<evidence type="ECO:0000256" key="6">
    <source>
        <dbReference type="ARBA" id="ARBA00023136"/>
    </source>
</evidence>
<evidence type="ECO:0000256" key="7">
    <source>
        <dbReference type="ARBA" id="ARBA00024033"/>
    </source>
</evidence>
<feature type="transmembrane region" description="Helical" evidence="8">
    <location>
        <begin position="7"/>
        <end position="26"/>
    </location>
</feature>
<gene>
    <name evidence="9" type="ORF">Cch02nite_42460</name>
</gene>
<comment type="subcellular location">
    <subcellularLocation>
        <location evidence="1">Cell membrane</location>
        <topology evidence="1">Multi-pass membrane protein</topology>
    </subcellularLocation>
</comment>
<evidence type="ECO:0000256" key="1">
    <source>
        <dbReference type="ARBA" id="ARBA00004651"/>
    </source>
</evidence>
<comment type="caution">
    <text evidence="9">The sequence shown here is derived from an EMBL/GenBank/DDBJ whole genome shotgun (WGS) entry which is preliminary data.</text>
</comment>
<sequence>MVKTPRARLLCVLALATSVGLFIALIPGHRGWFDVLVYYGTVNDWVHEGGVIYDYLVPGTHYGFTYPPFAAVAMVPMTLLGWHTVVAVNVALTAVACALLLYWLVDPIAREQRWPRLFTFGIAACLLAALQPARDTVSFGQVNLLLVALVLADAWLLTSGRGRWAGIGIGLAAAIKLTPAIFIAYLLLSGRRRAAVVATATAAAATLLAALIAPGPSWRFWTETLGDTSRVGDLFYISNQSLRGVIARLDPDTPHPVLWLLTVAAVLAVWVWRVRRAARAGDVWGGLALTGLAACLVSPVTWVHHLVWVVPALVLVVGAGLREPDPSRRRRLLWSAGAAYVILCSSVVWLWWYDFSGPGGLLGGSAYVWITLGLLVLLPLRAPTPTVHRPAAQESITVLAARS</sequence>
<dbReference type="AlphaFoldDB" id="A0A8J3K1M5"/>
<keyword evidence="4 8" id="KW-0812">Transmembrane</keyword>
<organism evidence="9 10">
    <name type="scientific">Catellatospora chokoriensis</name>
    <dbReference type="NCBI Taxonomy" id="310353"/>
    <lineage>
        <taxon>Bacteria</taxon>
        <taxon>Bacillati</taxon>
        <taxon>Actinomycetota</taxon>
        <taxon>Actinomycetes</taxon>
        <taxon>Micromonosporales</taxon>
        <taxon>Micromonosporaceae</taxon>
        <taxon>Catellatospora</taxon>
    </lineage>
</organism>
<keyword evidence="2" id="KW-1003">Cell membrane</keyword>
<keyword evidence="5 8" id="KW-1133">Transmembrane helix</keyword>
<evidence type="ECO:0000256" key="5">
    <source>
        <dbReference type="ARBA" id="ARBA00022989"/>
    </source>
</evidence>
<feature type="transmembrane region" description="Helical" evidence="8">
    <location>
        <begin position="257"/>
        <end position="275"/>
    </location>
</feature>
<comment type="similarity">
    <text evidence="7">Belongs to the glycosyltransferase 87 family.</text>
</comment>
<dbReference type="RefSeq" id="WP_239120682.1">
    <property type="nucleotide sequence ID" value="NZ_BAAALB010000012.1"/>
</dbReference>
<feature type="transmembrane region" description="Helical" evidence="8">
    <location>
        <begin position="117"/>
        <end position="133"/>
    </location>
</feature>
<keyword evidence="10" id="KW-1185">Reference proteome</keyword>
<feature type="transmembrane region" description="Helical" evidence="8">
    <location>
        <begin position="332"/>
        <end position="353"/>
    </location>
</feature>
<accession>A0A8J3K1M5</accession>
<evidence type="ECO:0000256" key="8">
    <source>
        <dbReference type="SAM" id="Phobius"/>
    </source>
</evidence>
<feature type="transmembrane region" description="Helical" evidence="8">
    <location>
        <begin position="359"/>
        <end position="380"/>
    </location>
</feature>
<feature type="transmembrane region" description="Helical" evidence="8">
    <location>
        <begin position="164"/>
        <end position="188"/>
    </location>
</feature>
<protein>
    <submittedName>
        <fullName evidence="9">Membrane protein</fullName>
    </submittedName>
</protein>